<dbReference type="CDD" id="cd06257">
    <property type="entry name" value="DnaJ"/>
    <property type="match status" value="1"/>
</dbReference>
<keyword evidence="2 8" id="KW-0812">Transmembrane</keyword>
<keyword evidence="3" id="KW-0106">Calcium</keyword>
<dbReference type="InterPro" id="IPR036869">
    <property type="entry name" value="J_dom_sf"/>
</dbReference>
<dbReference type="InterPro" id="IPR046341">
    <property type="entry name" value="SET_dom_sf"/>
</dbReference>
<feature type="transmembrane region" description="Helical" evidence="8">
    <location>
        <begin position="1278"/>
        <end position="1295"/>
    </location>
</feature>
<dbReference type="GO" id="GO:0005829">
    <property type="term" value="C:cytosol"/>
    <property type="evidence" value="ECO:0007669"/>
    <property type="project" value="TreeGrafter"/>
</dbReference>
<dbReference type="PROSITE" id="PS50222">
    <property type="entry name" value="EF_HAND_2"/>
    <property type="match status" value="1"/>
</dbReference>
<dbReference type="SMART" id="SM00317">
    <property type="entry name" value="SET"/>
    <property type="match status" value="1"/>
</dbReference>
<dbReference type="InterPro" id="IPR035952">
    <property type="entry name" value="Rhomboid-like_sf"/>
</dbReference>
<evidence type="ECO:0000256" key="4">
    <source>
        <dbReference type="ARBA" id="ARBA00022989"/>
    </source>
</evidence>
<dbReference type="EMBL" id="LSRX01001678">
    <property type="protein sequence ID" value="OLP77989.1"/>
    <property type="molecule type" value="Genomic_DNA"/>
</dbReference>
<organism evidence="9 10">
    <name type="scientific">Symbiodinium microadriaticum</name>
    <name type="common">Dinoflagellate</name>
    <name type="synonym">Zooxanthella microadriatica</name>
    <dbReference type="NCBI Taxonomy" id="2951"/>
    <lineage>
        <taxon>Eukaryota</taxon>
        <taxon>Sar</taxon>
        <taxon>Alveolata</taxon>
        <taxon>Dinophyceae</taxon>
        <taxon>Suessiales</taxon>
        <taxon>Symbiodiniaceae</taxon>
        <taxon>Symbiodinium</taxon>
    </lineage>
</organism>
<dbReference type="InterPro" id="IPR054076">
    <property type="entry name" value="ZUO1-like_ZHD"/>
</dbReference>
<dbReference type="GO" id="GO:0051083">
    <property type="term" value="P:'de novo' cotranslational protein folding"/>
    <property type="evidence" value="ECO:0007669"/>
    <property type="project" value="InterPro"/>
</dbReference>
<feature type="transmembrane region" description="Helical" evidence="8">
    <location>
        <begin position="1204"/>
        <end position="1223"/>
    </location>
</feature>
<dbReference type="SUPFAM" id="SSF81324">
    <property type="entry name" value="Voltage-gated potassium channels"/>
    <property type="match status" value="1"/>
</dbReference>
<dbReference type="InterPro" id="IPR011992">
    <property type="entry name" value="EF-hand-dom_pair"/>
</dbReference>
<dbReference type="SMART" id="SM00271">
    <property type="entry name" value="DnaJ"/>
    <property type="match status" value="1"/>
</dbReference>
<dbReference type="InterPro" id="IPR001214">
    <property type="entry name" value="SET_dom"/>
</dbReference>
<evidence type="ECO:0000256" key="7">
    <source>
        <dbReference type="SAM" id="MobiDB-lite"/>
    </source>
</evidence>
<feature type="transmembrane region" description="Helical" evidence="8">
    <location>
        <begin position="1244"/>
        <end position="1266"/>
    </location>
</feature>
<dbReference type="InterPro" id="IPR022764">
    <property type="entry name" value="Peptidase_S54_rhomboid_dom"/>
</dbReference>
<dbReference type="Gene3D" id="1.10.287.70">
    <property type="match status" value="1"/>
</dbReference>
<sequence length="1867" mass="208861">MEAGHDANVGRRAATPEPATPKSIVGCLLAANAATFSLWAAAPHLGSSRLVGRWLAGHFMCSRWHLRHGRVHTLITSCLSHQRPTHFLVNSWGLWTLGRVAEELSVQEQLSVFTACCAGSSLGHVLCHRRPVLGASGLLMGLLSSGSLMQPERRFHVLFVGTFSMTQLCDVAFISNLIGYFLRARLPPIAWAAHLGGSAAGLGVGIVARFFGDSRFADPVRLRHQARHCLSRGPECASSARKGERASKGANMAGPGEPRRTRRLTGAAVCGLVLLAASRNMEGFLSQSMGSLRTLRRQVLTGAWLWSTSLAAATLDPDPAEARFKIVGLPCECCERDWCATTCIDVKQGQETKCNCHEFLSDYQSSEQLVVSGGLYKLPADAARARLDSIEAGQGEEGWADHLSWKTANLLKWNPEDGKNLQIKPSTLGETAGDGLFTTVPLPKYTVLPPYQGKPLSLAEFRKMRGTSEMDYVYCPLREEALFNFTDEQLQTAEQAGAATTFCVDGRVALEKNPVRFVNAARTKEQCKKVNVQICEFGDVAYFRTTKDVKKGSELITDYGSAYWEDFEGLASPSELISNVSARSALGWALAAPSSRHGRASEMARKHLRALLDDPESVGLNEVVCACCAPAQVVAGGCTAAANYRCEAAGRSFAARFEATDGQSSPSESDQAEEAEVGEDYTTGKGQDKSSGGYLKISDLLKGVNLYNLMGISEGASQDEIKKAYRGLALTAHPDKQAAMKPDEAKKVQENFVKIQEAYELLSDQSKRKQYDSSLDFDESLPKFRPESGQDFFQVFGEVFRRNARFSMKRPVPELGSLEDEPRVWKRFYDFWYGFQSWRDPVMLAQKAGEEICDLEEAECREERRWMMRENQRVARQYKQQERDRISKLVSLAEPFDPRIQAEKEAKRLAREAEAARREEERTAAKRAKEETGAMQCGKTSPVDLSKRLAAIEHRIEDVLQTLRQDHNITEGLLRQMEATVSRICEGQGRDGSLSASPRKPQSALVLSARSAKEANQVNPSERGSFKDLRTILRSDRVEAEAMESLPLLKVEKAEDRHKRHKYSTLNLEGMGIPFQERLARAQIPLEIYSKQSWMSKAVTDFLEDPDSSTFASSYFYGISIFTLLGMLFAFLPALNIELASAYKDLINVLIDSILLAETVIRFLCYPHAAMIFSGEQRWENLIDCASALPVLLLVLKDKFGEDFGSFGDAFLLAAMPMIRLLRLVRRFTYMQLLKAAFRDCLEALPVMLYIMIVMAYGFTSLLYLVEPRENMPTVAHAAWLVISTITTVGFGDVVPSTQSGLVLTSVLMVVSSLYMAMPFGIIGHSFTQIWGSRKRILLLQKTRSRLHKWGFGPHELPRLFGLFDLDDSAEIDLPEFKVLLNEMDIGFKDKEITELFKLIDKDSGGTIDEREFVKTLYPDEYRELYPKKRHDHAERQQREAEEALRLAEEQKRKEEKAKREAVKERVKKCRQRLRSFHPAVKDHVVLEQLNEVCLQFSEEQLRELGNQIEESLKESSPLAAASIFHKAIESIGLTPMKVSEDAQSTTSGPTDSQEEAPNQRESSEERRRAKENQAKMRIVEEQQAAEKARLAAERAEEKKKKEEQRRKDAAAAEAARRQQEKKEELKAKKAEERQKKQEDEEKARKEQQRELAKQKAQEQAQKDRQAAQAEKEKLELERLINLFAKDRLDRLAKLELLSDEKLAASLQTETEDSSLAGALLMVKAKLVTGEDSDSDPLERAIALVSEAAGGKGVWPLALTAPVHLRLENALRNRVKKARNRLREAVSSFLKSSKLPNADENAVTEWQRGIVDGTLELPPWSPQESEPKPAGTEKKKKEKPVEEDLDQILAEFDSSPPKSKKPGKKKK</sequence>
<dbReference type="CDD" id="cd00051">
    <property type="entry name" value="EFh"/>
    <property type="match status" value="1"/>
</dbReference>
<evidence type="ECO:0000256" key="1">
    <source>
        <dbReference type="ARBA" id="ARBA00004141"/>
    </source>
</evidence>
<dbReference type="GO" id="GO:0004252">
    <property type="term" value="F:serine-type endopeptidase activity"/>
    <property type="evidence" value="ECO:0007669"/>
    <property type="project" value="InterPro"/>
</dbReference>
<dbReference type="Pfam" id="PF00226">
    <property type="entry name" value="DnaJ"/>
    <property type="match status" value="1"/>
</dbReference>
<dbReference type="PROSITE" id="PS50076">
    <property type="entry name" value="DNAJ_2"/>
    <property type="match status" value="1"/>
</dbReference>
<dbReference type="Pfam" id="PF01694">
    <property type="entry name" value="Rhomboid"/>
    <property type="match status" value="1"/>
</dbReference>
<dbReference type="Pfam" id="PF00520">
    <property type="entry name" value="Ion_trans"/>
    <property type="match status" value="1"/>
</dbReference>
<evidence type="ECO:0000256" key="6">
    <source>
        <dbReference type="SAM" id="Coils"/>
    </source>
</evidence>
<dbReference type="Gene3D" id="2.170.270.10">
    <property type="entry name" value="SET domain"/>
    <property type="match status" value="1"/>
</dbReference>
<feature type="coiled-coil region" evidence="6">
    <location>
        <begin position="1431"/>
        <end position="1515"/>
    </location>
</feature>
<dbReference type="InterPro" id="IPR005821">
    <property type="entry name" value="Ion_trans_dom"/>
</dbReference>
<dbReference type="GO" id="GO:0016020">
    <property type="term" value="C:membrane"/>
    <property type="evidence" value="ECO:0007669"/>
    <property type="project" value="UniProtKB-SubCell"/>
</dbReference>
<dbReference type="SMART" id="SM00054">
    <property type="entry name" value="EFh"/>
    <property type="match status" value="2"/>
</dbReference>
<accession>A0A1Q9C4Z1</accession>
<feature type="compositionally biased region" description="Basic residues" evidence="7">
    <location>
        <begin position="1858"/>
        <end position="1867"/>
    </location>
</feature>
<feature type="transmembrane region" description="Helical" evidence="8">
    <location>
        <begin position="1115"/>
        <end position="1135"/>
    </location>
</feature>
<evidence type="ECO:0000256" key="8">
    <source>
        <dbReference type="SAM" id="Phobius"/>
    </source>
</evidence>
<keyword evidence="10" id="KW-1185">Reference proteome</keyword>
<dbReference type="InterPro" id="IPR018253">
    <property type="entry name" value="DnaJ_domain_CS"/>
</dbReference>
<feature type="transmembrane region" description="Helical" evidence="8">
    <location>
        <begin position="1147"/>
        <end position="1169"/>
    </location>
</feature>
<feature type="compositionally biased region" description="Basic and acidic residues" evidence="7">
    <location>
        <begin position="1825"/>
        <end position="1842"/>
    </location>
</feature>
<dbReference type="PANTHER" id="PTHR43999:SF1">
    <property type="entry name" value="DNAJ HOMOLOG SUBFAMILY C MEMBER 2"/>
    <property type="match status" value="1"/>
</dbReference>
<keyword evidence="5 8" id="KW-0472">Membrane</keyword>
<dbReference type="InterPro" id="IPR002048">
    <property type="entry name" value="EF_hand_dom"/>
</dbReference>
<dbReference type="OrthoDB" id="5560686at2759"/>
<feature type="region of interest" description="Disordered" evidence="7">
    <location>
        <begin position="1813"/>
        <end position="1867"/>
    </location>
</feature>
<comment type="subcellular location">
    <subcellularLocation>
        <location evidence="1">Membrane</location>
        <topology evidence="1">Multi-pass membrane protein</topology>
    </subcellularLocation>
</comment>
<dbReference type="PROSITE" id="PS00636">
    <property type="entry name" value="DNAJ_1"/>
    <property type="match status" value="1"/>
</dbReference>
<feature type="region of interest" description="Disordered" evidence="7">
    <location>
        <begin position="236"/>
        <end position="260"/>
    </location>
</feature>
<dbReference type="Pfam" id="PF21884">
    <property type="entry name" value="ZUO1-like_ZHD"/>
    <property type="match status" value="1"/>
</dbReference>
<dbReference type="GO" id="GO:0006450">
    <property type="term" value="P:regulation of translational fidelity"/>
    <property type="evidence" value="ECO:0007669"/>
    <property type="project" value="InterPro"/>
</dbReference>
<keyword evidence="4 8" id="KW-1133">Transmembrane helix</keyword>
<dbReference type="PRINTS" id="PR00169">
    <property type="entry name" value="KCHANNEL"/>
</dbReference>
<dbReference type="InterPro" id="IPR001623">
    <property type="entry name" value="DnaJ_domain"/>
</dbReference>
<dbReference type="SUPFAM" id="SSF82199">
    <property type="entry name" value="SET domain"/>
    <property type="match status" value="1"/>
</dbReference>
<evidence type="ECO:0000256" key="5">
    <source>
        <dbReference type="ARBA" id="ARBA00023136"/>
    </source>
</evidence>
<dbReference type="PROSITE" id="PS50280">
    <property type="entry name" value="SET"/>
    <property type="match status" value="1"/>
</dbReference>
<feature type="region of interest" description="Disordered" evidence="7">
    <location>
        <begin position="911"/>
        <end position="940"/>
    </location>
</feature>
<evidence type="ECO:0000313" key="9">
    <source>
        <dbReference type="EMBL" id="OLP77989.1"/>
    </source>
</evidence>
<feature type="region of interest" description="Disordered" evidence="7">
    <location>
        <begin position="659"/>
        <end position="689"/>
    </location>
</feature>
<keyword evidence="6" id="KW-0175">Coiled coil</keyword>
<dbReference type="Proteomes" id="UP000186817">
    <property type="component" value="Unassembled WGS sequence"/>
</dbReference>
<feature type="transmembrane region" description="Helical" evidence="8">
    <location>
        <begin position="1302"/>
        <end position="1327"/>
    </location>
</feature>
<dbReference type="GO" id="GO:0043022">
    <property type="term" value="F:ribosome binding"/>
    <property type="evidence" value="ECO:0007669"/>
    <property type="project" value="InterPro"/>
</dbReference>
<dbReference type="Pfam" id="PF00856">
    <property type="entry name" value="SET"/>
    <property type="match status" value="1"/>
</dbReference>
<dbReference type="GO" id="GO:0005509">
    <property type="term" value="F:calcium ion binding"/>
    <property type="evidence" value="ECO:0007669"/>
    <property type="project" value="InterPro"/>
</dbReference>
<comment type="caution">
    <text evidence="9">The sequence shown here is derived from an EMBL/GenBank/DDBJ whole genome shotgun (WGS) entry which is preliminary data.</text>
</comment>
<feature type="region of interest" description="Disordered" evidence="7">
    <location>
        <begin position="1540"/>
        <end position="1667"/>
    </location>
</feature>
<dbReference type="PROSITE" id="PS00018">
    <property type="entry name" value="EF_HAND_1"/>
    <property type="match status" value="1"/>
</dbReference>
<dbReference type="InterPro" id="IPR018247">
    <property type="entry name" value="EF_Hand_1_Ca_BS"/>
</dbReference>
<protein>
    <submittedName>
        <fullName evidence="9">DnaJ-like subfamily C member 2</fullName>
    </submittedName>
</protein>
<dbReference type="SUPFAM" id="SSF144091">
    <property type="entry name" value="Rhomboid-like"/>
    <property type="match status" value="1"/>
</dbReference>
<dbReference type="GO" id="GO:0030544">
    <property type="term" value="F:Hsp70 protein binding"/>
    <property type="evidence" value="ECO:0007669"/>
    <property type="project" value="InterPro"/>
</dbReference>
<dbReference type="GO" id="GO:0005216">
    <property type="term" value="F:monoatomic ion channel activity"/>
    <property type="evidence" value="ECO:0007669"/>
    <property type="project" value="InterPro"/>
</dbReference>
<evidence type="ECO:0000256" key="3">
    <source>
        <dbReference type="ARBA" id="ARBA00022837"/>
    </source>
</evidence>
<dbReference type="Gene3D" id="1.10.287.110">
    <property type="entry name" value="DnaJ domain"/>
    <property type="match status" value="1"/>
</dbReference>
<gene>
    <name evidence="9" type="primary">Dnajc2</name>
    <name evidence="9" type="ORF">AK812_SmicGene41885</name>
</gene>
<dbReference type="Gene3D" id="1.10.238.10">
    <property type="entry name" value="EF-hand"/>
    <property type="match status" value="1"/>
</dbReference>
<feature type="compositionally biased region" description="Acidic residues" evidence="7">
    <location>
        <begin position="670"/>
        <end position="679"/>
    </location>
</feature>
<evidence type="ECO:0000256" key="2">
    <source>
        <dbReference type="ARBA" id="ARBA00022692"/>
    </source>
</evidence>
<evidence type="ECO:0000313" key="10">
    <source>
        <dbReference type="Proteomes" id="UP000186817"/>
    </source>
</evidence>
<dbReference type="Gene3D" id="1.20.1540.10">
    <property type="entry name" value="Rhomboid-like"/>
    <property type="match status" value="1"/>
</dbReference>
<reference evidence="9 10" key="1">
    <citation type="submission" date="2016-02" db="EMBL/GenBank/DDBJ databases">
        <title>Genome analysis of coral dinoflagellate symbionts highlights evolutionary adaptations to a symbiotic lifestyle.</title>
        <authorList>
            <person name="Aranda M."/>
            <person name="Li Y."/>
            <person name="Liew Y.J."/>
            <person name="Baumgarten S."/>
            <person name="Simakov O."/>
            <person name="Wilson M."/>
            <person name="Piel J."/>
            <person name="Ashoor H."/>
            <person name="Bougouffa S."/>
            <person name="Bajic V.B."/>
            <person name="Ryu T."/>
            <person name="Ravasi T."/>
            <person name="Bayer T."/>
            <person name="Micklem G."/>
            <person name="Kim H."/>
            <person name="Bhak J."/>
            <person name="Lajeunesse T.C."/>
            <person name="Voolstra C.R."/>
        </authorList>
    </citation>
    <scope>NUCLEOTIDE SEQUENCE [LARGE SCALE GENOMIC DNA]</scope>
    <source>
        <strain evidence="9 10">CCMP2467</strain>
    </source>
</reference>
<proteinExistence type="predicted"/>
<name>A0A1Q9C4Z1_SYMMI</name>
<feature type="compositionally biased region" description="Basic and acidic residues" evidence="7">
    <location>
        <begin position="911"/>
        <end position="932"/>
    </location>
</feature>
<dbReference type="PANTHER" id="PTHR43999">
    <property type="entry name" value="DNAJ HOMOLOG SUBFAMILY C MEMBER 2"/>
    <property type="match status" value="1"/>
</dbReference>
<feature type="compositionally biased region" description="Basic and acidic residues" evidence="7">
    <location>
        <begin position="1558"/>
        <end position="1667"/>
    </location>
</feature>
<feature type="compositionally biased region" description="Polar residues" evidence="7">
    <location>
        <begin position="1542"/>
        <end position="1552"/>
    </location>
</feature>
<dbReference type="InterPro" id="IPR044634">
    <property type="entry name" value="Zuotin/DnaJC2"/>
</dbReference>
<dbReference type="SUPFAM" id="SSF47473">
    <property type="entry name" value="EF-hand"/>
    <property type="match status" value="1"/>
</dbReference>
<dbReference type="SUPFAM" id="SSF46565">
    <property type="entry name" value="Chaperone J-domain"/>
    <property type="match status" value="1"/>
</dbReference>
<dbReference type="PRINTS" id="PR00625">
    <property type="entry name" value="JDOMAIN"/>
</dbReference>